<dbReference type="RefSeq" id="WP_266050969.1">
    <property type="nucleotide sequence ID" value="NZ_JAPFQO010000001.1"/>
</dbReference>
<reference evidence="2 3" key="1">
    <citation type="submission" date="2022-11" db="EMBL/GenBank/DDBJ databases">
        <title>The characterization of three novel Bacteroidetes species and genomic analysis of their roles in tidal elemental geochemical cycles.</title>
        <authorList>
            <person name="Ma K.-J."/>
        </authorList>
    </citation>
    <scope>NUCLEOTIDE SEQUENCE [LARGE SCALE GENOMIC DNA]</scope>
    <source>
        <strain evidence="2 3">M82</strain>
    </source>
</reference>
<proteinExistence type="predicted"/>
<feature type="region of interest" description="Disordered" evidence="1">
    <location>
        <begin position="1"/>
        <end position="42"/>
    </location>
</feature>
<sequence length="42" mass="4747">MDYREREFEGSERSSEGQGWLDPALQNTTTTEEAAQSMGGFF</sequence>
<protein>
    <submittedName>
        <fullName evidence="2">Uncharacterized protein</fullName>
    </submittedName>
</protein>
<evidence type="ECO:0000313" key="2">
    <source>
        <dbReference type="EMBL" id="MCX2738925.1"/>
    </source>
</evidence>
<feature type="compositionally biased region" description="Polar residues" evidence="1">
    <location>
        <begin position="25"/>
        <end position="34"/>
    </location>
</feature>
<accession>A0ABT3RCB7</accession>
<comment type="caution">
    <text evidence="2">The sequence shown here is derived from an EMBL/GenBank/DDBJ whole genome shotgun (WGS) entry which is preliminary data.</text>
</comment>
<evidence type="ECO:0000256" key="1">
    <source>
        <dbReference type="SAM" id="MobiDB-lite"/>
    </source>
</evidence>
<feature type="compositionally biased region" description="Basic and acidic residues" evidence="1">
    <location>
        <begin position="1"/>
        <end position="15"/>
    </location>
</feature>
<keyword evidence="3" id="KW-1185">Reference proteome</keyword>
<name>A0ABT3RCB7_9BACT</name>
<organism evidence="2 3">
    <name type="scientific">Pontibacter anaerobius</name>
    <dbReference type="NCBI Taxonomy" id="2993940"/>
    <lineage>
        <taxon>Bacteria</taxon>
        <taxon>Pseudomonadati</taxon>
        <taxon>Bacteroidota</taxon>
        <taxon>Cytophagia</taxon>
        <taxon>Cytophagales</taxon>
        <taxon>Hymenobacteraceae</taxon>
        <taxon>Pontibacter</taxon>
    </lineage>
</organism>
<evidence type="ECO:0000313" key="3">
    <source>
        <dbReference type="Proteomes" id="UP001207228"/>
    </source>
</evidence>
<dbReference type="EMBL" id="JAPFQO010000001">
    <property type="protein sequence ID" value="MCX2738925.1"/>
    <property type="molecule type" value="Genomic_DNA"/>
</dbReference>
<dbReference type="Proteomes" id="UP001207228">
    <property type="component" value="Unassembled WGS sequence"/>
</dbReference>
<gene>
    <name evidence="2" type="ORF">OO017_03120</name>
</gene>